<feature type="compositionally biased region" description="Pro residues" evidence="1">
    <location>
        <begin position="24"/>
        <end position="36"/>
    </location>
</feature>
<feature type="compositionally biased region" description="Polar residues" evidence="1">
    <location>
        <begin position="14"/>
        <end position="23"/>
    </location>
</feature>
<gene>
    <name evidence="2" type="ORF">TCM_033555</name>
</gene>
<evidence type="ECO:0000256" key="1">
    <source>
        <dbReference type="SAM" id="MobiDB-lite"/>
    </source>
</evidence>
<reference evidence="2 3" key="1">
    <citation type="journal article" date="2013" name="Genome Biol.">
        <title>The genome sequence of the most widely cultivated cacao type and its use to identify candidate genes regulating pod color.</title>
        <authorList>
            <person name="Motamayor J.C."/>
            <person name="Mockaitis K."/>
            <person name="Schmutz J."/>
            <person name="Haiminen N."/>
            <person name="Iii D.L."/>
            <person name="Cornejo O."/>
            <person name="Findley S.D."/>
            <person name="Zheng P."/>
            <person name="Utro F."/>
            <person name="Royaert S."/>
            <person name="Saski C."/>
            <person name="Jenkins J."/>
            <person name="Podicheti R."/>
            <person name="Zhao M."/>
            <person name="Scheffler B.E."/>
            <person name="Stack J.C."/>
            <person name="Feltus F.A."/>
            <person name="Mustiga G.M."/>
            <person name="Amores F."/>
            <person name="Phillips W."/>
            <person name="Marelli J.P."/>
            <person name="May G.D."/>
            <person name="Shapiro H."/>
            <person name="Ma J."/>
            <person name="Bustamante C.D."/>
            <person name="Schnell R.J."/>
            <person name="Main D."/>
            <person name="Gilbert D."/>
            <person name="Parida L."/>
            <person name="Kuhn D.N."/>
        </authorList>
    </citation>
    <scope>NUCLEOTIDE SEQUENCE [LARGE SCALE GENOMIC DNA]</scope>
    <source>
        <strain evidence="3">cv. Matina 1-6</strain>
    </source>
</reference>
<proteinExistence type="predicted"/>
<feature type="region of interest" description="Disordered" evidence="1">
    <location>
        <begin position="1"/>
        <end position="36"/>
    </location>
</feature>
<organism evidence="2 3">
    <name type="scientific">Theobroma cacao</name>
    <name type="common">Cacao</name>
    <name type="synonym">Cocoa</name>
    <dbReference type="NCBI Taxonomy" id="3641"/>
    <lineage>
        <taxon>Eukaryota</taxon>
        <taxon>Viridiplantae</taxon>
        <taxon>Streptophyta</taxon>
        <taxon>Embryophyta</taxon>
        <taxon>Tracheophyta</taxon>
        <taxon>Spermatophyta</taxon>
        <taxon>Magnoliopsida</taxon>
        <taxon>eudicotyledons</taxon>
        <taxon>Gunneridae</taxon>
        <taxon>Pentapetalae</taxon>
        <taxon>rosids</taxon>
        <taxon>malvids</taxon>
        <taxon>Malvales</taxon>
        <taxon>Malvaceae</taxon>
        <taxon>Byttnerioideae</taxon>
        <taxon>Theobroma</taxon>
    </lineage>
</organism>
<sequence length="106" mass="11709">MVKLKKKMKEGLQGQASGTSPLFTQPPMPHPIPKPRIPTLVVDTQVYSQARSRGSSLGLPTSTHSDQQIFLHPLRGRLLRVTSVDLGQHGGKFLRSIKITFGINLR</sequence>
<protein>
    <submittedName>
        <fullName evidence="2">Uncharacterized protein</fullName>
    </submittedName>
</protein>
<dbReference type="InParanoid" id="A0A061FC23"/>
<accession>A0A061FC23</accession>
<keyword evidence="3" id="KW-1185">Reference proteome</keyword>
<dbReference type="AlphaFoldDB" id="A0A061FC23"/>
<evidence type="ECO:0000313" key="2">
    <source>
        <dbReference type="EMBL" id="EOY14252.1"/>
    </source>
</evidence>
<dbReference type="HOGENOM" id="CLU_2228079_0_0_1"/>
<name>A0A061FC23_THECC</name>
<dbReference type="EMBL" id="CM001885">
    <property type="protein sequence ID" value="EOY14252.1"/>
    <property type="molecule type" value="Genomic_DNA"/>
</dbReference>
<evidence type="ECO:0000313" key="3">
    <source>
        <dbReference type="Proteomes" id="UP000026915"/>
    </source>
</evidence>
<dbReference type="Gramene" id="EOY14252">
    <property type="protein sequence ID" value="EOY14252"/>
    <property type="gene ID" value="TCM_033555"/>
</dbReference>
<dbReference type="Proteomes" id="UP000026915">
    <property type="component" value="Chromosome 7"/>
</dbReference>